<gene>
    <name evidence="1" type="ORF">Dsi01nite_082840</name>
</gene>
<keyword evidence="2" id="KW-1185">Reference proteome</keyword>
<comment type="caution">
    <text evidence="1">The sequence shown here is derived from an EMBL/GenBank/DDBJ whole genome shotgun (WGS) entry which is preliminary data.</text>
</comment>
<accession>A0A919PX48</accession>
<reference evidence="1" key="1">
    <citation type="submission" date="2021-01" db="EMBL/GenBank/DDBJ databases">
        <title>Whole genome shotgun sequence of Dactylosporangium siamense NBRC 106093.</title>
        <authorList>
            <person name="Komaki H."/>
            <person name="Tamura T."/>
        </authorList>
    </citation>
    <scope>NUCLEOTIDE SEQUENCE</scope>
    <source>
        <strain evidence="1">NBRC 106093</strain>
    </source>
</reference>
<protein>
    <submittedName>
        <fullName evidence="1">Uncharacterized protein</fullName>
    </submittedName>
</protein>
<name>A0A919PX48_9ACTN</name>
<proteinExistence type="predicted"/>
<sequence>MVLVATVLTGGCGSSDTAEETCAKARATLKYYTSEAPELKALNAEIEKAYQGNGTPDDAKAARLAYNRAFGDALRSIADRADDPGLKASVTAAADAYSAGGQDLEAMQTALDQCPQKP</sequence>
<organism evidence="1 2">
    <name type="scientific">Dactylosporangium siamense</name>
    <dbReference type="NCBI Taxonomy" id="685454"/>
    <lineage>
        <taxon>Bacteria</taxon>
        <taxon>Bacillati</taxon>
        <taxon>Actinomycetota</taxon>
        <taxon>Actinomycetes</taxon>
        <taxon>Micromonosporales</taxon>
        <taxon>Micromonosporaceae</taxon>
        <taxon>Dactylosporangium</taxon>
    </lineage>
</organism>
<dbReference type="EMBL" id="BONQ01000129">
    <property type="protein sequence ID" value="GIG50243.1"/>
    <property type="molecule type" value="Genomic_DNA"/>
</dbReference>
<evidence type="ECO:0000313" key="2">
    <source>
        <dbReference type="Proteomes" id="UP000660611"/>
    </source>
</evidence>
<dbReference type="Proteomes" id="UP000660611">
    <property type="component" value="Unassembled WGS sequence"/>
</dbReference>
<evidence type="ECO:0000313" key="1">
    <source>
        <dbReference type="EMBL" id="GIG50243.1"/>
    </source>
</evidence>
<dbReference type="AlphaFoldDB" id="A0A919PX48"/>